<evidence type="ECO:0000256" key="1">
    <source>
        <dbReference type="SAM" id="MobiDB-lite"/>
    </source>
</evidence>
<evidence type="ECO:0000313" key="2">
    <source>
        <dbReference type="EMBL" id="UQC74442.1"/>
    </source>
</evidence>
<organism evidence="2 3">
    <name type="scientific">Colletotrichum lupini</name>
    <dbReference type="NCBI Taxonomy" id="145971"/>
    <lineage>
        <taxon>Eukaryota</taxon>
        <taxon>Fungi</taxon>
        <taxon>Dikarya</taxon>
        <taxon>Ascomycota</taxon>
        <taxon>Pezizomycotina</taxon>
        <taxon>Sordariomycetes</taxon>
        <taxon>Hypocreomycetidae</taxon>
        <taxon>Glomerellales</taxon>
        <taxon>Glomerellaceae</taxon>
        <taxon>Colletotrichum</taxon>
        <taxon>Colletotrichum acutatum species complex</taxon>
    </lineage>
</organism>
<dbReference type="AlphaFoldDB" id="A0A9Q8SBM8"/>
<dbReference type="Proteomes" id="UP000830671">
    <property type="component" value="Chromosome 1"/>
</dbReference>
<proteinExistence type="predicted"/>
<dbReference type="KEGG" id="clup:CLUP02_01093"/>
<feature type="region of interest" description="Disordered" evidence="1">
    <location>
        <begin position="1"/>
        <end position="22"/>
    </location>
</feature>
<gene>
    <name evidence="2" type="ORF">CLUP02_01093</name>
</gene>
<dbReference type="GeneID" id="73335145"/>
<sequence>MTANSNKSIIHGGDSPPCRKDTDAEERLRLGRERLRLFSGDSEYPNPMLPHMMNTSKASTKKHYTDKRNRIMAIISYLDQ</sequence>
<feature type="region of interest" description="Disordered" evidence="1">
    <location>
        <begin position="39"/>
        <end position="65"/>
    </location>
</feature>
<accession>A0A9Q8SBM8</accession>
<dbReference type="EMBL" id="CP019471">
    <property type="protein sequence ID" value="UQC74442.1"/>
    <property type="molecule type" value="Genomic_DNA"/>
</dbReference>
<dbReference type="RefSeq" id="XP_049136092.1">
    <property type="nucleotide sequence ID" value="XM_049280135.1"/>
</dbReference>
<keyword evidence="3" id="KW-1185">Reference proteome</keyword>
<name>A0A9Q8SBM8_9PEZI</name>
<reference evidence="2" key="1">
    <citation type="journal article" date="2021" name="Mol. Plant Microbe Interact.">
        <title>Complete Genome Sequence of the Plant-Pathogenic Fungus Colletotrichum lupini.</title>
        <authorList>
            <person name="Baroncelli R."/>
            <person name="Pensec F."/>
            <person name="Da Lio D."/>
            <person name="Boufleur T."/>
            <person name="Vicente I."/>
            <person name="Sarrocco S."/>
            <person name="Picot A."/>
            <person name="Baraldi E."/>
            <person name="Sukno S."/>
            <person name="Thon M."/>
            <person name="Le Floch G."/>
        </authorList>
    </citation>
    <scope>NUCLEOTIDE SEQUENCE</scope>
    <source>
        <strain evidence="2">IMI 504893</strain>
    </source>
</reference>
<protein>
    <submittedName>
        <fullName evidence="2">Uncharacterized protein</fullName>
    </submittedName>
</protein>
<evidence type="ECO:0000313" key="3">
    <source>
        <dbReference type="Proteomes" id="UP000830671"/>
    </source>
</evidence>